<accession>A0A1V6REV0</accession>
<protein>
    <submittedName>
        <fullName evidence="1">Uncharacterized protein</fullName>
    </submittedName>
</protein>
<dbReference type="Proteomes" id="UP000191518">
    <property type="component" value="Unassembled WGS sequence"/>
</dbReference>
<sequence>MAIQLVKSFQHLTACFILAIKNTFSSITTTTKHLKAKHHDCIKADRVKLLLQKLQEEKHTNLQLNWISEHRQEIRRAHNIIQRETYIRELFFDYDIQAQKESPPEPYTLKNLQKCDLELKLLNIEYFEHLERMAELMKRKPLGHLVHRYARNLRHNLKQLWIIERTYCQLRGGCCARECGCCERPWDTIRDPSGKIQYMHCTGSCGCCTRHRGYSSSSMVVNKKSDI</sequence>
<comment type="caution">
    <text evidence="1">The sequence shown here is derived from an EMBL/GenBank/DDBJ whole genome shotgun (WGS) entry which is preliminary data.</text>
</comment>
<dbReference type="AlphaFoldDB" id="A0A1V6REV0"/>
<evidence type="ECO:0000313" key="2">
    <source>
        <dbReference type="Proteomes" id="UP000191518"/>
    </source>
</evidence>
<reference evidence="2" key="1">
    <citation type="journal article" date="2017" name="Nat. Microbiol.">
        <title>Global analysis of biosynthetic gene clusters reveals vast potential of secondary metabolite production in Penicillium species.</title>
        <authorList>
            <person name="Nielsen J.C."/>
            <person name="Grijseels S."/>
            <person name="Prigent S."/>
            <person name="Ji B."/>
            <person name="Dainat J."/>
            <person name="Nielsen K.F."/>
            <person name="Frisvad J.C."/>
            <person name="Workman M."/>
            <person name="Nielsen J."/>
        </authorList>
    </citation>
    <scope>NUCLEOTIDE SEQUENCE [LARGE SCALE GENOMIC DNA]</scope>
    <source>
        <strain evidence="2">IBT 29486</strain>
    </source>
</reference>
<keyword evidence="2" id="KW-1185">Reference proteome</keyword>
<dbReference type="STRING" id="29845.A0A1V6REV0"/>
<name>A0A1V6REV0_9EURO</name>
<dbReference type="EMBL" id="MDYP01000060">
    <property type="protein sequence ID" value="OQE00028.1"/>
    <property type="molecule type" value="Genomic_DNA"/>
</dbReference>
<organism evidence="1 2">
    <name type="scientific">Penicillium vulpinum</name>
    <dbReference type="NCBI Taxonomy" id="29845"/>
    <lineage>
        <taxon>Eukaryota</taxon>
        <taxon>Fungi</taxon>
        <taxon>Dikarya</taxon>
        <taxon>Ascomycota</taxon>
        <taxon>Pezizomycotina</taxon>
        <taxon>Eurotiomycetes</taxon>
        <taxon>Eurotiomycetidae</taxon>
        <taxon>Eurotiales</taxon>
        <taxon>Aspergillaceae</taxon>
        <taxon>Penicillium</taxon>
    </lineage>
</organism>
<gene>
    <name evidence="1" type="ORF">PENVUL_c060G07116</name>
</gene>
<evidence type="ECO:0000313" key="1">
    <source>
        <dbReference type="EMBL" id="OQE00028.1"/>
    </source>
</evidence>
<dbReference type="OrthoDB" id="4368377at2759"/>
<proteinExistence type="predicted"/>